<evidence type="ECO:0000256" key="4">
    <source>
        <dbReference type="HAMAP-Rule" id="MF_03017"/>
    </source>
</evidence>
<evidence type="ECO:0000313" key="6">
    <source>
        <dbReference type="EMBL" id="CAG5095570.1"/>
    </source>
</evidence>
<gene>
    <name evidence="4" type="primary">KYNU</name>
    <name evidence="6" type="ORF">OKIOD_LOCUS5802</name>
</gene>
<keyword evidence="3 4" id="KW-0663">Pyridoxal phosphate</keyword>
<comment type="subunit">
    <text evidence="4 5">Homodimer.</text>
</comment>
<keyword evidence="2 4" id="KW-0378">Hydrolase</keyword>
<evidence type="ECO:0000256" key="3">
    <source>
        <dbReference type="ARBA" id="ARBA00022898"/>
    </source>
</evidence>
<keyword evidence="4 5" id="KW-0963">Cytoplasm</keyword>
<comment type="function">
    <text evidence="4 5">Catalyzes the cleavage of L-kynurenine (L-Kyn) and L-3-hydroxykynurenine (L-3OHKyn) into anthranilic acid (AA) and 3-hydroxyanthranilic acid (3-OHAA), respectively.</text>
</comment>
<dbReference type="Pfam" id="PF22580">
    <property type="entry name" value="KYNU_C"/>
    <property type="match status" value="1"/>
</dbReference>
<dbReference type="EC" id="3.7.1.3" evidence="4 5"/>
<evidence type="ECO:0000256" key="5">
    <source>
        <dbReference type="PIRNR" id="PIRNR038800"/>
    </source>
</evidence>
<feature type="binding site" evidence="4">
    <location>
        <begin position="166"/>
        <end position="169"/>
    </location>
    <ligand>
        <name>pyridoxal 5'-phosphate</name>
        <dbReference type="ChEBI" id="CHEBI:597326"/>
    </ligand>
</feature>
<feature type="binding site" evidence="4">
    <location>
        <position position="251"/>
    </location>
    <ligand>
        <name>pyridoxal 5'-phosphate</name>
        <dbReference type="ChEBI" id="CHEBI:597326"/>
    </ligand>
</feature>
<accession>A0ABN7SGG8</accession>
<reference evidence="6 7" key="1">
    <citation type="submission" date="2021-04" db="EMBL/GenBank/DDBJ databases">
        <authorList>
            <person name="Bliznina A."/>
        </authorList>
    </citation>
    <scope>NUCLEOTIDE SEQUENCE [LARGE SCALE GENOMIC DNA]</scope>
</reference>
<comment type="catalytic activity">
    <reaction evidence="5">
        <text>3-hydroxy-L-kynurenine + H2O = 3-hydroxyanthranilate + L-alanine + H(+)</text>
        <dbReference type="Rhea" id="RHEA:25143"/>
        <dbReference type="ChEBI" id="CHEBI:15377"/>
        <dbReference type="ChEBI" id="CHEBI:15378"/>
        <dbReference type="ChEBI" id="CHEBI:36559"/>
        <dbReference type="ChEBI" id="CHEBI:57972"/>
        <dbReference type="ChEBI" id="CHEBI:58125"/>
        <dbReference type="EC" id="3.7.1.3"/>
    </reaction>
</comment>
<keyword evidence="7" id="KW-1185">Reference proteome</keyword>
<feature type="binding site" evidence="4">
    <location>
        <position position="138"/>
    </location>
    <ligand>
        <name>pyridoxal 5'-phosphate</name>
        <dbReference type="ChEBI" id="CHEBI:597326"/>
    </ligand>
</feature>
<comment type="caution">
    <text evidence="4">Lacks conserved residue(s) required for the propagation of feature annotation.</text>
</comment>
<dbReference type="PANTHER" id="PTHR14084:SF0">
    <property type="entry name" value="KYNURENINASE"/>
    <property type="match status" value="1"/>
</dbReference>
<dbReference type="Gene3D" id="3.40.640.10">
    <property type="entry name" value="Type I PLP-dependent aspartate aminotransferase-like (Major domain)"/>
    <property type="match status" value="1"/>
</dbReference>
<dbReference type="NCBIfam" id="TIGR01814">
    <property type="entry name" value="kynureninase"/>
    <property type="match status" value="1"/>
</dbReference>
<dbReference type="EMBL" id="OU015569">
    <property type="protein sequence ID" value="CAG5095570.1"/>
    <property type="molecule type" value="Genomic_DNA"/>
</dbReference>
<feature type="binding site" evidence="4">
    <location>
        <position position="334"/>
    </location>
    <ligand>
        <name>pyridoxal 5'-phosphate</name>
        <dbReference type="ChEBI" id="CHEBI:597326"/>
    </ligand>
</feature>
<feature type="binding site" evidence="4">
    <location>
        <position position="139"/>
    </location>
    <ligand>
        <name>pyridoxal 5'-phosphate</name>
        <dbReference type="ChEBI" id="CHEBI:597326"/>
    </ligand>
</feature>
<dbReference type="InterPro" id="IPR015422">
    <property type="entry name" value="PyrdxlP-dep_Trfase_small"/>
</dbReference>
<dbReference type="PANTHER" id="PTHR14084">
    <property type="entry name" value="KYNURENINASE"/>
    <property type="match status" value="1"/>
</dbReference>
<comment type="similarity">
    <text evidence="4 5">Belongs to the kynureninase family.</text>
</comment>
<dbReference type="InterPro" id="IPR010111">
    <property type="entry name" value="Kynureninase"/>
</dbReference>
<protein>
    <recommendedName>
        <fullName evidence="4 5">Kynureninase</fullName>
        <ecNumber evidence="4 5">3.7.1.3</ecNumber>
    </recommendedName>
    <alternativeName>
        <fullName evidence="4">L-kynurenine hydrolase</fullName>
    </alternativeName>
</protein>
<comment type="cofactor">
    <cofactor evidence="4 5">
        <name>pyridoxal 5'-phosphate</name>
        <dbReference type="ChEBI" id="CHEBI:597326"/>
    </cofactor>
</comment>
<sequence length="458" mass="51097">MREVTAEIRDLEILIDDAVHEGCVTSENRTRGFAAKLDETNPLGYLRGHYFIPKIKDLVKQFDDENKEAIYFNGNSLGCQPKATASHITSVLENWKVKGMNCHFQGYLPAALCDEEIQNLILPIVGAKAGEVALMNSLSVNLQLLLLAFYKPSGRRRKIIIEKHAFPSDYYLVASRIELAGLDPDECLMEISPKEGRHTLDHEDILHAIEETGDELALVLWPPVQYFTGQVFNIEEIISAAHNVGAYCGLDCAHGIGNIELKLHDWKADFAVWCGYKYLNGSPGTVGGAFLHSSIDAKTLIKSRGWWGHKLDSRFKMDNNWDGSGGISEFRLGNPPPIQMATLVAPLELFNRHSMSQFEAVGKLLSGYLISLLRAVVGSRITFITPHTDVDSRGCQVSFTLTSGKPEPKAVFRDLREHGVVCDFREPGSIRLAPVPMYNKFTDVFDFVNILKNILHPE</sequence>
<evidence type="ECO:0000256" key="1">
    <source>
        <dbReference type="ARBA" id="ARBA00022642"/>
    </source>
</evidence>
<feature type="modified residue" description="N6-(pyridoxal phosphate)lysine" evidence="4">
    <location>
        <position position="277"/>
    </location>
</feature>
<feature type="binding site" evidence="4">
    <location>
        <position position="254"/>
    </location>
    <ligand>
        <name>pyridoxal 5'-phosphate</name>
        <dbReference type="ChEBI" id="CHEBI:597326"/>
    </ligand>
</feature>
<name>A0ABN7SGG8_OIKDI</name>
<evidence type="ECO:0000313" key="7">
    <source>
        <dbReference type="Proteomes" id="UP001158576"/>
    </source>
</evidence>
<comment type="pathway">
    <text evidence="4 5">Cofactor biosynthesis; NAD(+) biosynthesis; quinolinate from L-kynurenine: step 2/3.</text>
</comment>
<evidence type="ECO:0000256" key="2">
    <source>
        <dbReference type="ARBA" id="ARBA00022801"/>
    </source>
</evidence>
<keyword evidence="1 4" id="KW-0662">Pyridine nucleotide biosynthesis</keyword>
<comment type="pathway">
    <text evidence="4 5">Amino-acid degradation; L-kynurenine degradation; L-alanine and anthranilate from L-kynurenine: step 1/1.</text>
</comment>
<organism evidence="6 7">
    <name type="scientific">Oikopleura dioica</name>
    <name type="common">Tunicate</name>
    <dbReference type="NCBI Taxonomy" id="34765"/>
    <lineage>
        <taxon>Eukaryota</taxon>
        <taxon>Metazoa</taxon>
        <taxon>Chordata</taxon>
        <taxon>Tunicata</taxon>
        <taxon>Appendicularia</taxon>
        <taxon>Copelata</taxon>
        <taxon>Oikopleuridae</taxon>
        <taxon>Oikopleura</taxon>
    </lineage>
</organism>
<dbReference type="SUPFAM" id="SSF53383">
    <property type="entry name" value="PLP-dependent transferases"/>
    <property type="match status" value="1"/>
</dbReference>
<feature type="binding site" evidence="4">
    <location>
        <position position="276"/>
    </location>
    <ligand>
        <name>pyridoxal 5'-phosphate</name>
        <dbReference type="ChEBI" id="CHEBI:597326"/>
    </ligand>
</feature>
<dbReference type="HAMAP" id="MF_01970">
    <property type="entry name" value="Kynureninase"/>
    <property type="match status" value="1"/>
</dbReference>
<dbReference type="InterPro" id="IPR015424">
    <property type="entry name" value="PyrdxlP-dep_Trfase"/>
</dbReference>
<proteinExistence type="inferred from homology"/>
<feature type="binding site" evidence="4">
    <location>
        <position position="306"/>
    </location>
    <ligand>
        <name>pyridoxal 5'-phosphate</name>
        <dbReference type="ChEBI" id="CHEBI:597326"/>
    </ligand>
</feature>
<comment type="subcellular location">
    <subcellularLocation>
        <location evidence="4 5">Cytoplasm</location>
    </subcellularLocation>
</comment>
<dbReference type="InterPro" id="IPR015421">
    <property type="entry name" value="PyrdxlP-dep_Trfase_major"/>
</dbReference>
<dbReference type="Proteomes" id="UP001158576">
    <property type="component" value="Chromosome XSR"/>
</dbReference>
<comment type="catalytic activity">
    <reaction evidence="4 5">
        <text>L-kynurenine + H2O = anthranilate + L-alanine + H(+)</text>
        <dbReference type="Rhea" id="RHEA:16813"/>
        <dbReference type="ChEBI" id="CHEBI:15377"/>
        <dbReference type="ChEBI" id="CHEBI:15378"/>
        <dbReference type="ChEBI" id="CHEBI:16567"/>
        <dbReference type="ChEBI" id="CHEBI:57959"/>
        <dbReference type="ChEBI" id="CHEBI:57972"/>
        <dbReference type="EC" id="3.7.1.3"/>
    </reaction>
</comment>
<dbReference type="PIRSF" id="PIRSF038800">
    <property type="entry name" value="KYNU"/>
    <property type="match status" value="1"/>
</dbReference>
<dbReference type="Gene3D" id="3.90.1150.10">
    <property type="entry name" value="Aspartate Aminotransferase, domain 1"/>
    <property type="match status" value="1"/>
</dbReference>